<keyword evidence="3" id="KW-1185">Reference proteome</keyword>
<evidence type="ECO:0000313" key="3">
    <source>
        <dbReference type="Proteomes" id="UP000233551"/>
    </source>
</evidence>
<proteinExistence type="predicted"/>
<organism evidence="2 3">
    <name type="scientific">Punica granatum</name>
    <name type="common">Pomegranate</name>
    <dbReference type="NCBI Taxonomy" id="22663"/>
    <lineage>
        <taxon>Eukaryota</taxon>
        <taxon>Viridiplantae</taxon>
        <taxon>Streptophyta</taxon>
        <taxon>Embryophyta</taxon>
        <taxon>Tracheophyta</taxon>
        <taxon>Spermatophyta</taxon>
        <taxon>Magnoliopsida</taxon>
        <taxon>eudicotyledons</taxon>
        <taxon>Gunneridae</taxon>
        <taxon>Pentapetalae</taxon>
        <taxon>rosids</taxon>
        <taxon>malvids</taxon>
        <taxon>Myrtales</taxon>
        <taxon>Lythraceae</taxon>
        <taxon>Punica</taxon>
    </lineage>
</organism>
<accession>A0A2I0JYG7</accession>
<dbReference type="Proteomes" id="UP000233551">
    <property type="component" value="Unassembled WGS sequence"/>
</dbReference>
<feature type="compositionally biased region" description="Basic and acidic residues" evidence="1">
    <location>
        <begin position="33"/>
        <end position="48"/>
    </location>
</feature>
<sequence>MKRRLCTVDRPSDRDHLFMRKGEGCEEPFEQDGMTRRDTKKSREDSRVSTRAASNRARTRVVTRKHSGIAVISVCHEHAPKAHREAFVATETSFGRPSRVLKGHLKFVPRPRWSLGACRPVSRCRSLVSGSGPPEPR</sequence>
<comment type="caution">
    <text evidence="2">The sequence shown here is derived from an EMBL/GenBank/DDBJ whole genome shotgun (WGS) entry which is preliminary data.</text>
</comment>
<gene>
    <name evidence="2" type="ORF">CRG98_018733</name>
</gene>
<reference evidence="2 3" key="1">
    <citation type="submission" date="2017-11" db="EMBL/GenBank/DDBJ databases">
        <title>De-novo sequencing of pomegranate (Punica granatum L.) genome.</title>
        <authorList>
            <person name="Akparov Z."/>
            <person name="Amiraslanov A."/>
            <person name="Hajiyeva S."/>
            <person name="Abbasov M."/>
            <person name="Kaur K."/>
            <person name="Hamwieh A."/>
            <person name="Solovyev V."/>
            <person name="Salamov A."/>
            <person name="Braich B."/>
            <person name="Kosarev P."/>
            <person name="Mahmoud A."/>
            <person name="Hajiyev E."/>
            <person name="Babayeva S."/>
            <person name="Izzatullayeva V."/>
            <person name="Mammadov A."/>
            <person name="Mammadov A."/>
            <person name="Sharifova S."/>
            <person name="Ojaghi J."/>
            <person name="Eynullazada K."/>
            <person name="Bayramov B."/>
            <person name="Abdulazimova A."/>
            <person name="Shahmuradov I."/>
        </authorList>
    </citation>
    <scope>NUCLEOTIDE SEQUENCE [LARGE SCALE GENOMIC DNA]</scope>
    <source>
        <strain evidence="3">cv. AG2017</strain>
        <tissue evidence="2">Leaf</tissue>
    </source>
</reference>
<evidence type="ECO:0000256" key="1">
    <source>
        <dbReference type="SAM" id="MobiDB-lite"/>
    </source>
</evidence>
<feature type="region of interest" description="Disordered" evidence="1">
    <location>
        <begin position="19"/>
        <end position="62"/>
    </location>
</feature>
<protein>
    <submittedName>
        <fullName evidence="2">Uncharacterized protein</fullName>
    </submittedName>
</protein>
<evidence type="ECO:0000313" key="2">
    <source>
        <dbReference type="EMBL" id="PKI60860.1"/>
    </source>
</evidence>
<dbReference type="AlphaFoldDB" id="A0A2I0JYG7"/>
<name>A0A2I0JYG7_PUNGR</name>
<dbReference type="EMBL" id="PGOL01001104">
    <property type="protein sequence ID" value="PKI60860.1"/>
    <property type="molecule type" value="Genomic_DNA"/>
</dbReference>